<evidence type="ECO:0000313" key="3">
    <source>
        <dbReference type="EMBL" id="EHQ34456.1"/>
    </source>
</evidence>
<protein>
    <recommendedName>
        <fullName evidence="2">DUF7982 domain-containing protein</fullName>
    </recommendedName>
</protein>
<name>H1Z0Y0_9EURY</name>
<dbReference type="InterPro" id="IPR058288">
    <property type="entry name" value="DUF7982"/>
</dbReference>
<dbReference type="AlphaFoldDB" id="H1Z0Y0"/>
<reference evidence="3 4" key="1">
    <citation type="submission" date="2011-10" db="EMBL/GenBank/DDBJ databases">
        <title>The Improved High-Quality Draft genome of Methanoplanus limicola DSM 2279.</title>
        <authorList>
            <consortium name="US DOE Joint Genome Institute (JGI-PGF)"/>
            <person name="Lucas S."/>
            <person name="Copeland A."/>
            <person name="Lapidus A."/>
            <person name="Glavina del Rio T."/>
            <person name="Dalin E."/>
            <person name="Tice H."/>
            <person name="Bruce D."/>
            <person name="Goodwin L."/>
            <person name="Pitluck S."/>
            <person name="Peters L."/>
            <person name="Mikhailova N."/>
            <person name="Lu M."/>
            <person name="Kyrpides N."/>
            <person name="Mavromatis K."/>
            <person name="Ivanova N."/>
            <person name="Markowitz V."/>
            <person name="Cheng J.-F."/>
            <person name="Hugenholtz P."/>
            <person name="Woyke T."/>
            <person name="Wu D."/>
            <person name="Wirth R."/>
            <person name="Brambilla E.-M."/>
            <person name="Klenk H.-P."/>
            <person name="Eisen J.A."/>
        </authorList>
    </citation>
    <scope>NUCLEOTIDE SEQUENCE [LARGE SCALE GENOMIC DNA]</scope>
    <source>
        <strain evidence="3 4">DSM 2279</strain>
    </source>
</reference>
<feature type="domain" description="DUF7982" evidence="2">
    <location>
        <begin position="42"/>
        <end position="272"/>
    </location>
</feature>
<dbReference type="RefSeq" id="WP_004076095.1">
    <property type="nucleotide sequence ID" value="NZ_CM001436.1"/>
</dbReference>
<dbReference type="HOGENOM" id="CLU_1056055_0_0_2"/>
<dbReference type="OrthoDB" id="148221at2157"/>
<keyword evidence="1" id="KW-0812">Transmembrane</keyword>
<evidence type="ECO:0000313" key="4">
    <source>
        <dbReference type="Proteomes" id="UP000005741"/>
    </source>
</evidence>
<dbReference type="STRING" id="937775.Metlim_0315"/>
<evidence type="ECO:0000256" key="1">
    <source>
        <dbReference type="SAM" id="Phobius"/>
    </source>
</evidence>
<sequence length="297" mass="31719">MGIFGDVSGIVSGIADDIKKKSVRRKDSLSGWFSSSGELNSYFYAAVVLVVSSLVMLVLGLLTDRGDMTSSMMIVLSVVLFLSGVVFATFTKDEGVEPGMAAMLYPDSSVNLSRIFADLRVHGDAHFIPAEDGFVQFSPVAAFKGYPEGGSDVFRVSGESAGISVRPACSSLYEALCEDYGFIVPDEMTPDVYSEILGNVFVDHLRVAGKVSAKKAGDDYEITVEDFMLKDACKKIREESPKCCTSSPCPVCSLFACVLCKGLLKPVVILHVSLEKNNLKVVLGAVGSDISGDNNGL</sequence>
<evidence type="ECO:0000259" key="2">
    <source>
        <dbReference type="Pfam" id="PF25939"/>
    </source>
</evidence>
<dbReference type="Pfam" id="PF25939">
    <property type="entry name" value="DUF7982"/>
    <property type="match status" value="1"/>
</dbReference>
<dbReference type="Proteomes" id="UP000005741">
    <property type="component" value="Chromosome"/>
</dbReference>
<keyword evidence="1" id="KW-0472">Membrane</keyword>
<keyword evidence="4" id="KW-1185">Reference proteome</keyword>
<dbReference type="EMBL" id="CM001436">
    <property type="protein sequence ID" value="EHQ34456.1"/>
    <property type="molecule type" value="Genomic_DNA"/>
</dbReference>
<proteinExistence type="predicted"/>
<organism evidence="3 4">
    <name type="scientific">Methanoplanus limicola DSM 2279</name>
    <dbReference type="NCBI Taxonomy" id="937775"/>
    <lineage>
        <taxon>Archaea</taxon>
        <taxon>Methanobacteriati</taxon>
        <taxon>Methanobacteriota</taxon>
        <taxon>Stenosarchaea group</taxon>
        <taxon>Methanomicrobia</taxon>
        <taxon>Methanomicrobiales</taxon>
        <taxon>Methanomicrobiaceae</taxon>
        <taxon>Methanoplanus</taxon>
    </lineage>
</organism>
<dbReference type="InParanoid" id="H1Z0Y0"/>
<gene>
    <name evidence="3" type="ORF">Metlim_0315</name>
</gene>
<feature type="transmembrane region" description="Helical" evidence="1">
    <location>
        <begin position="42"/>
        <end position="62"/>
    </location>
</feature>
<accession>H1Z0Y0</accession>
<feature type="transmembrane region" description="Helical" evidence="1">
    <location>
        <begin position="74"/>
        <end position="91"/>
    </location>
</feature>
<keyword evidence="1" id="KW-1133">Transmembrane helix</keyword>